<keyword evidence="3" id="KW-1185">Reference proteome</keyword>
<name>A0ABV2ZUJ2_9ACTN</name>
<accession>A0ABV2ZUJ2</accession>
<protein>
    <submittedName>
        <fullName evidence="2">Uncharacterized protein</fullName>
    </submittedName>
</protein>
<evidence type="ECO:0000256" key="1">
    <source>
        <dbReference type="SAM" id="MobiDB-lite"/>
    </source>
</evidence>
<gene>
    <name evidence="2" type="ORF">AB0E89_36290</name>
</gene>
<comment type="caution">
    <text evidence="2">The sequence shown here is derived from an EMBL/GenBank/DDBJ whole genome shotgun (WGS) entry which is preliminary data.</text>
</comment>
<reference evidence="2 3" key="1">
    <citation type="submission" date="2024-06" db="EMBL/GenBank/DDBJ databases">
        <title>The Natural Products Discovery Center: Release of the First 8490 Sequenced Strains for Exploring Actinobacteria Biosynthetic Diversity.</title>
        <authorList>
            <person name="Kalkreuter E."/>
            <person name="Kautsar S.A."/>
            <person name="Yang D."/>
            <person name="Bader C.D."/>
            <person name="Teijaro C.N."/>
            <person name="Fluegel L."/>
            <person name="Davis C.M."/>
            <person name="Simpson J.R."/>
            <person name="Lauterbach L."/>
            <person name="Steele A.D."/>
            <person name="Gui C."/>
            <person name="Meng S."/>
            <person name="Li G."/>
            <person name="Viehrig K."/>
            <person name="Ye F."/>
            <person name="Su P."/>
            <person name="Kiefer A.F."/>
            <person name="Nichols A."/>
            <person name="Cepeda A.J."/>
            <person name="Yan W."/>
            <person name="Fan B."/>
            <person name="Jiang Y."/>
            <person name="Adhikari A."/>
            <person name="Zheng C.-J."/>
            <person name="Schuster L."/>
            <person name="Cowan T.M."/>
            <person name="Smanski M.J."/>
            <person name="Chevrette M.G."/>
            <person name="De Carvalho L.P.S."/>
            <person name="Shen B."/>
        </authorList>
    </citation>
    <scope>NUCLEOTIDE SEQUENCE [LARGE SCALE GENOMIC DNA]</scope>
    <source>
        <strain evidence="2 3">NPDC033843</strain>
    </source>
</reference>
<sequence>MTRRPRTGIVQVGDQSVADEPQPSFGGFAASGYGHVATTARR</sequence>
<evidence type="ECO:0000313" key="2">
    <source>
        <dbReference type="EMBL" id="MEU3785943.1"/>
    </source>
</evidence>
<proteinExistence type="predicted"/>
<dbReference type="RefSeq" id="WP_361707759.1">
    <property type="nucleotide sequence ID" value="NZ_JBEZVE010000024.1"/>
</dbReference>
<organism evidence="2 3">
    <name type="scientific">Streptomyces sp. 900129855</name>
    <dbReference type="NCBI Taxonomy" id="3155129"/>
    <lineage>
        <taxon>Bacteria</taxon>
        <taxon>Bacillati</taxon>
        <taxon>Actinomycetota</taxon>
        <taxon>Actinomycetes</taxon>
        <taxon>Kitasatosporales</taxon>
        <taxon>Streptomycetaceae</taxon>
        <taxon>Streptomyces</taxon>
    </lineage>
</organism>
<feature type="region of interest" description="Disordered" evidence="1">
    <location>
        <begin position="1"/>
        <end position="42"/>
    </location>
</feature>
<evidence type="ECO:0000313" key="3">
    <source>
        <dbReference type="Proteomes" id="UP001550739"/>
    </source>
</evidence>
<dbReference type="Proteomes" id="UP001550739">
    <property type="component" value="Unassembled WGS sequence"/>
</dbReference>
<dbReference type="EMBL" id="JBEZVE010000024">
    <property type="protein sequence ID" value="MEU3785943.1"/>
    <property type="molecule type" value="Genomic_DNA"/>
</dbReference>